<feature type="chain" id="PRO_5025599326" description="Atrophied bacterial Ig domain-containing protein" evidence="2">
    <location>
        <begin position="27"/>
        <end position="1437"/>
    </location>
</feature>
<dbReference type="InterPro" id="IPR046780">
    <property type="entry name" value="aBig_2"/>
</dbReference>
<evidence type="ECO:0000259" key="3">
    <source>
        <dbReference type="Pfam" id="PF20578"/>
    </source>
</evidence>
<sequence length="1437" mass="156194">MKRRKRIVSFLLAIIMILSCFQPVFANHGDDITVKVRVELMDSTIVPLTEVTLPSSNKSFEEYGISGQADPGFNTPVHAMAQYLMDEWGTTPSEMSSLLEIQYSNFSKICGMYADGSDSIDASRFWMFMVNDRYPAPEGSEYGYSMTECPLKNGDVITLYAMKYPGTNYYAYFQNQKLTAEQGEAVNVTLLGKSTMGVDDSVPLSGATLISSKNGESATIETNIVTNSEGRATISFNSPGTYTISAKRNDISRSYAQVIVTESEDDSDLAIVASDKAALNVVAETASNLTLPTVGASGKTIITWTSSDSVVTSDGRVTRGAVDKQVTLTATIEKGLQKDTRSFPVTVKAYTENEINDAILSIKTAISSSTVTAKEGKDTNLTAILQERANNVVLGSTVALTEVSNQPQVSIDGDITYGSTASRNKEVTFSISLLGKSDTGTVKVTIPAHILTAQETVDNDTAKLTWTKIKGSNTDQDHVTTNVSLPRTGDSYATDISWESSNTSVISNTGSVTRPKRNEPDEIVTLTATVSPGPYMEMYGYPGEAQSRTTSLTLTVKSFSQAEYDAAVNDVAIVKNYIQNTNKIKDIDTGELADLSKIDYDLQLTSNNSNQTGVSNVNVEWSSTNPAITVNTLRGKVTRPEVKSESATGKLIATISKAGYTDTLQLDTVVLPVTQSEIDDENAYIEKIAEDLSFNTIKDKNTDPNYITTNLQMVYRGYVDGNGSCTYATSNSGEKGISIEWASSNSNIIATYGSVKRPTTTSERVTMTATLSSILLKGVKGVNSVPVEIPVTVIPPTPKLRNITLSSSTLEFNPDVTSYTVQVPMDEKQITIHFDKMDPLANVVVSGINPDENGDYIAKVGDKVNITSTLGSESIEYHLDFVKTPEIYTITLDAGYGGTVSPEGNISVTEGENVEVLYTPDFGYRIDKIYLDGNEIKHSNGKYIIMNVTSNHKLSATFIDKDTLPIINKVRESITKTTKYIQDSGYISDWVVVGLANAEGKIPTNYLKNLSNEIMDYFKDTVNTKAEKVTDHERQILSVVAAGGNPTSIGGQNLVERVYNFYIDDYNRDITFQGINGVIYGLIAMDTKNYEIPKSARYSRDWMINYLLEKQNSDGGWDLSSLGTSDVDITAMTLQALAPYHDKTKVKEAVNKGIDWLSKKQQTDGGFGSSETVNSEAVSQTIIALCANGIDPTGKDFTKGGKNLLDALLNLQNENGSFSHVKNDGKNNIATEQGYLGLLAYDKYVKAGEKYNEGKTSVYSFLEISFRDSIPPVITTSLKNKTVQTSSYSFTAHALDDVDGAVPVIVKGNGKEIKGDNNNYSVTLKEGKNTITLSAVDENGNKVEKTYTITYEPKKDQDNTNDGKKDDDKKNENTSTGKNTNTKVNTGKNTNTNTGSTKNETTLSGNRSTGGTSTGDSSTDNEEESTESEAIQNLRKE</sequence>
<dbReference type="SUPFAM" id="SSF48239">
    <property type="entry name" value="Terpenoid cyclases/Protein prenyltransferases"/>
    <property type="match status" value="1"/>
</dbReference>
<name>A0A6A7KDW8_9FIRM</name>
<reference evidence="4 5" key="1">
    <citation type="submission" date="2019-10" db="EMBL/GenBank/DDBJ databases">
        <title>Alkalibaculum tamaniensis sp.nov., a new alkaliphilic acetogen, isolated on methoxylated aromatics from a mud volcano.</title>
        <authorList>
            <person name="Khomyakova M.A."/>
            <person name="Merkel A.Y."/>
            <person name="Bonch-Osmolovskaya E.A."/>
            <person name="Slobodkin A.I."/>
        </authorList>
    </citation>
    <scope>NUCLEOTIDE SEQUENCE [LARGE SCALE GENOMIC DNA]</scope>
    <source>
        <strain evidence="4 5">M08DMB</strain>
    </source>
</reference>
<feature type="compositionally biased region" description="Basic and acidic residues" evidence="1">
    <location>
        <begin position="1352"/>
        <end position="1372"/>
    </location>
</feature>
<dbReference type="Gene3D" id="1.50.10.20">
    <property type="match status" value="1"/>
</dbReference>
<feature type="signal peptide" evidence="2">
    <location>
        <begin position="1"/>
        <end position="26"/>
    </location>
</feature>
<feature type="region of interest" description="Disordered" evidence="1">
    <location>
        <begin position="1348"/>
        <end position="1437"/>
    </location>
</feature>
<dbReference type="PROSITE" id="PS51257">
    <property type="entry name" value="PROKAR_LIPOPROTEIN"/>
    <property type="match status" value="1"/>
</dbReference>
<comment type="caution">
    <text evidence="4">The sequence shown here is derived from an EMBL/GenBank/DDBJ whole genome shotgun (WGS) entry which is preliminary data.</text>
</comment>
<protein>
    <recommendedName>
        <fullName evidence="3">Atrophied bacterial Ig domain-containing protein</fullName>
    </recommendedName>
</protein>
<evidence type="ECO:0000313" key="5">
    <source>
        <dbReference type="Proteomes" id="UP000440004"/>
    </source>
</evidence>
<accession>A0A6A7KDW8</accession>
<evidence type="ECO:0000256" key="1">
    <source>
        <dbReference type="SAM" id="MobiDB-lite"/>
    </source>
</evidence>
<dbReference type="InterPro" id="IPR013783">
    <property type="entry name" value="Ig-like_fold"/>
</dbReference>
<dbReference type="EMBL" id="WHNX01000067">
    <property type="protein sequence ID" value="MPW27357.1"/>
    <property type="molecule type" value="Genomic_DNA"/>
</dbReference>
<dbReference type="CDD" id="cd00688">
    <property type="entry name" value="ISOPREN_C2_like"/>
    <property type="match status" value="1"/>
</dbReference>
<feature type="domain" description="Atrophied bacterial Ig" evidence="3">
    <location>
        <begin position="731"/>
        <end position="773"/>
    </location>
</feature>
<feature type="domain" description="Atrophied bacterial Ig" evidence="3">
    <location>
        <begin position="611"/>
        <end position="671"/>
    </location>
</feature>
<dbReference type="Proteomes" id="UP000440004">
    <property type="component" value="Unassembled WGS sequence"/>
</dbReference>
<gene>
    <name evidence="4" type="ORF">GC105_16455</name>
</gene>
<dbReference type="RefSeq" id="WP_152807014.1">
    <property type="nucleotide sequence ID" value="NZ_WHNX01000067.1"/>
</dbReference>
<organism evidence="4 5">
    <name type="scientific">Alkalibaculum sporogenes</name>
    <dbReference type="NCBI Taxonomy" id="2655001"/>
    <lineage>
        <taxon>Bacteria</taxon>
        <taxon>Bacillati</taxon>
        <taxon>Bacillota</taxon>
        <taxon>Clostridia</taxon>
        <taxon>Eubacteriales</taxon>
        <taxon>Eubacteriaceae</taxon>
        <taxon>Alkalibaculum</taxon>
    </lineage>
</organism>
<proteinExistence type="predicted"/>
<dbReference type="InterPro" id="IPR008930">
    <property type="entry name" value="Terpenoid_cyclase/PrenylTrfase"/>
</dbReference>
<evidence type="ECO:0000256" key="2">
    <source>
        <dbReference type="SAM" id="SignalP"/>
    </source>
</evidence>
<feature type="non-terminal residue" evidence="4">
    <location>
        <position position="1437"/>
    </location>
</feature>
<evidence type="ECO:0000313" key="4">
    <source>
        <dbReference type="EMBL" id="MPW27357.1"/>
    </source>
</evidence>
<dbReference type="Pfam" id="PF20578">
    <property type="entry name" value="aBig_2"/>
    <property type="match status" value="4"/>
</dbReference>
<feature type="domain" description="Atrophied bacterial Ig" evidence="3">
    <location>
        <begin position="457"/>
        <end position="533"/>
    </location>
</feature>
<keyword evidence="2" id="KW-0732">Signal</keyword>
<dbReference type="Gene3D" id="2.60.40.10">
    <property type="entry name" value="Immunoglobulins"/>
    <property type="match status" value="1"/>
</dbReference>
<feature type="compositionally biased region" description="Low complexity" evidence="1">
    <location>
        <begin position="1373"/>
        <end position="1418"/>
    </location>
</feature>
<keyword evidence="5" id="KW-1185">Reference proteome</keyword>
<feature type="domain" description="Atrophied bacterial Ig" evidence="3">
    <location>
        <begin position="272"/>
        <end position="349"/>
    </location>
</feature>